<keyword evidence="2" id="KW-0804">Transcription</keyword>
<protein>
    <submittedName>
        <fullName evidence="5">Anti-sigma factor</fullName>
    </submittedName>
</protein>
<comment type="caution">
    <text evidence="5">The sequence shown here is derived from an EMBL/GenBank/DDBJ whole genome shotgun (WGS) entry which is preliminary data.</text>
</comment>
<feature type="transmembrane region" description="Helical" evidence="4">
    <location>
        <begin position="101"/>
        <end position="125"/>
    </location>
</feature>
<evidence type="ECO:0000256" key="1">
    <source>
        <dbReference type="ARBA" id="ARBA00023015"/>
    </source>
</evidence>
<keyword evidence="4" id="KW-0472">Membrane</keyword>
<gene>
    <name evidence="5" type="ORF">WMN62_06625</name>
</gene>
<keyword evidence="1" id="KW-0805">Transcription regulation</keyword>
<evidence type="ECO:0000256" key="2">
    <source>
        <dbReference type="ARBA" id="ARBA00023163"/>
    </source>
</evidence>
<accession>A0ABU8YBB1</accession>
<dbReference type="Gene3D" id="1.10.10.1320">
    <property type="entry name" value="Anti-sigma factor, zinc-finger domain"/>
    <property type="match status" value="1"/>
</dbReference>
<dbReference type="EMBL" id="JBBLYY010000034">
    <property type="protein sequence ID" value="MEK0171137.1"/>
    <property type="molecule type" value="Genomic_DNA"/>
</dbReference>
<keyword evidence="4" id="KW-0812">Transmembrane</keyword>
<dbReference type="Proteomes" id="UP001370299">
    <property type="component" value="Unassembled WGS sequence"/>
</dbReference>
<name>A0ABU8YBB1_9MICO</name>
<reference evidence="5 6" key="1">
    <citation type="submission" date="2024-03" db="EMBL/GenBank/DDBJ databases">
        <title>Whole genomes of four grape xylem sap localized bacterial endophytes.</title>
        <authorList>
            <person name="Kumar G."/>
            <person name="Savka M.A."/>
        </authorList>
    </citation>
    <scope>NUCLEOTIDE SEQUENCE [LARGE SCALE GENOMIC DNA]</scope>
    <source>
        <strain evidence="5 6">RIT_GXS8</strain>
    </source>
</reference>
<feature type="region of interest" description="Disordered" evidence="3">
    <location>
        <begin position="228"/>
        <end position="249"/>
    </location>
</feature>
<proteinExistence type="predicted"/>
<evidence type="ECO:0000256" key="3">
    <source>
        <dbReference type="SAM" id="MobiDB-lite"/>
    </source>
</evidence>
<dbReference type="InterPro" id="IPR041916">
    <property type="entry name" value="Anti_sigma_zinc_sf"/>
</dbReference>
<organism evidence="5 6">
    <name type="scientific">Curtobacterium citreum</name>
    <dbReference type="NCBI Taxonomy" id="2036"/>
    <lineage>
        <taxon>Bacteria</taxon>
        <taxon>Bacillati</taxon>
        <taxon>Actinomycetota</taxon>
        <taxon>Actinomycetes</taxon>
        <taxon>Micrococcales</taxon>
        <taxon>Microbacteriaceae</taxon>
        <taxon>Curtobacterium</taxon>
    </lineage>
</organism>
<evidence type="ECO:0000256" key="4">
    <source>
        <dbReference type="SAM" id="Phobius"/>
    </source>
</evidence>
<keyword evidence="6" id="KW-1185">Reference proteome</keyword>
<keyword evidence="4" id="KW-1133">Transmembrane helix</keyword>
<evidence type="ECO:0000313" key="5">
    <source>
        <dbReference type="EMBL" id="MEK0171137.1"/>
    </source>
</evidence>
<evidence type="ECO:0000313" key="6">
    <source>
        <dbReference type="Proteomes" id="UP001370299"/>
    </source>
</evidence>
<sequence>MKHVDDETLAMLAVSDQVAADDVAEHLASCARCRDEVAVLQRVAAVTRASDDLELIAPPDHVWDRIAAEIAQTPQQVTAPVDPQPHVVSRRPRSGARRRRLVTVVVAGAGILAVVLGIGVATGVVPGLPRGSTETVLADTELAPLPGWSGTSGTAELERDRDGRVTLVVDLHGERGRSGTGPLREVWMMRSDLAGLVSVGYLDGDRGTFTVPADLDTARFPVVDVSAEADDGDPAHSGDSIVRGTLTDP</sequence>
<dbReference type="RefSeq" id="WP_340196072.1">
    <property type="nucleotide sequence ID" value="NZ_JBBKAP010000019.1"/>
</dbReference>